<evidence type="ECO:0000313" key="2">
    <source>
        <dbReference type="EMBL" id="CUH79733.1"/>
    </source>
</evidence>
<dbReference type="EMBL" id="CYSE01000004">
    <property type="protein sequence ID" value="CUH79733.1"/>
    <property type="molecule type" value="Genomic_DNA"/>
</dbReference>
<dbReference type="AlphaFoldDB" id="A0A0P1GDN3"/>
<dbReference type="Proteomes" id="UP000054935">
    <property type="component" value="Unassembled WGS sequence"/>
</dbReference>
<dbReference type="InterPro" id="IPR036679">
    <property type="entry name" value="FlgN-like_sf"/>
</dbReference>
<dbReference type="RefSeq" id="WP_058248103.1">
    <property type="nucleotide sequence ID" value="NZ_CYSE01000004.1"/>
</dbReference>
<dbReference type="Gene3D" id="1.20.58.300">
    <property type="entry name" value="FlgN-like"/>
    <property type="match status" value="1"/>
</dbReference>
<gene>
    <name evidence="2" type="ORF">TRN7648_02620</name>
</gene>
<evidence type="ECO:0000313" key="3">
    <source>
        <dbReference type="Proteomes" id="UP000054935"/>
    </source>
</evidence>
<dbReference type="SUPFAM" id="SSF140566">
    <property type="entry name" value="FlgN-like"/>
    <property type="match status" value="1"/>
</dbReference>
<protein>
    <submittedName>
        <fullName evidence="2">FlgN protein</fullName>
    </submittedName>
</protein>
<reference evidence="2 3" key="1">
    <citation type="submission" date="2015-09" db="EMBL/GenBank/DDBJ databases">
        <authorList>
            <consortium name="Swine Surveillance"/>
        </authorList>
    </citation>
    <scope>NUCLEOTIDE SEQUENCE [LARGE SCALE GENOMIC DNA]</scope>
    <source>
        <strain evidence="2 3">CECT 7648</strain>
    </source>
</reference>
<feature type="region of interest" description="Disordered" evidence="1">
    <location>
        <begin position="87"/>
        <end position="114"/>
    </location>
</feature>
<dbReference type="STRING" id="441103.TRN7648_02620"/>
<dbReference type="GO" id="GO:0044780">
    <property type="term" value="P:bacterial-type flagellum assembly"/>
    <property type="evidence" value="ECO:0007669"/>
    <property type="project" value="InterPro"/>
</dbReference>
<accession>A0A0P1GDN3</accession>
<proteinExistence type="predicted"/>
<dbReference type="OrthoDB" id="7862860at2"/>
<sequence>MTSDTTRRLEELLKAERQALLSGDFDQIAEIMEEKQKIAEDLDEAGLSSEELSPIRDGMRRNQELFDQALAGLRNVTNRISDLNRVRRSTDTYDAQGRRQTIDAPADRRLERRA</sequence>
<keyword evidence="3" id="KW-1185">Reference proteome</keyword>
<organism evidence="2 3">
    <name type="scientific">Tropicibacter naphthalenivorans</name>
    <dbReference type="NCBI Taxonomy" id="441103"/>
    <lineage>
        <taxon>Bacteria</taxon>
        <taxon>Pseudomonadati</taxon>
        <taxon>Pseudomonadota</taxon>
        <taxon>Alphaproteobacteria</taxon>
        <taxon>Rhodobacterales</taxon>
        <taxon>Roseobacteraceae</taxon>
        <taxon>Tropicibacter</taxon>
    </lineage>
</organism>
<evidence type="ECO:0000256" key="1">
    <source>
        <dbReference type="SAM" id="MobiDB-lite"/>
    </source>
</evidence>
<name>A0A0P1GDN3_9RHOB</name>